<accession>A0A1F5H239</accession>
<name>A0A1F5H239_9BACT</name>
<reference evidence="2 3" key="1">
    <citation type="journal article" date="2016" name="Nat. Commun.">
        <title>Thousands of microbial genomes shed light on interconnected biogeochemical processes in an aquifer system.</title>
        <authorList>
            <person name="Anantharaman K."/>
            <person name="Brown C.T."/>
            <person name="Hug L.A."/>
            <person name="Sharon I."/>
            <person name="Castelle C.J."/>
            <person name="Probst A.J."/>
            <person name="Thomas B.C."/>
            <person name="Singh A."/>
            <person name="Wilkins M.J."/>
            <person name="Karaoz U."/>
            <person name="Brodie E.L."/>
            <person name="Williams K.H."/>
            <person name="Hubbard S.S."/>
            <person name="Banfield J.F."/>
        </authorList>
    </citation>
    <scope>NUCLEOTIDE SEQUENCE [LARGE SCALE GENOMIC DNA]</scope>
</reference>
<dbReference type="Gene3D" id="3.40.50.150">
    <property type="entry name" value="Vaccinia Virus protein VP39"/>
    <property type="match status" value="1"/>
</dbReference>
<dbReference type="InterPro" id="IPR029063">
    <property type="entry name" value="SAM-dependent_MTases_sf"/>
</dbReference>
<feature type="domain" description="Methyltransferase type 11" evidence="1">
    <location>
        <begin position="27"/>
        <end position="78"/>
    </location>
</feature>
<comment type="caution">
    <text evidence="2">The sequence shown here is derived from an EMBL/GenBank/DDBJ whole genome shotgun (WGS) entry which is preliminary data.</text>
</comment>
<dbReference type="InterPro" id="IPR013216">
    <property type="entry name" value="Methyltransf_11"/>
</dbReference>
<evidence type="ECO:0000259" key="1">
    <source>
        <dbReference type="Pfam" id="PF08241"/>
    </source>
</evidence>
<proteinExistence type="predicted"/>
<protein>
    <recommendedName>
        <fullName evidence="1">Methyltransferase type 11 domain-containing protein</fullName>
    </recommendedName>
</protein>
<sequence>MKLLNVGCGTRYHTDWINIDFYSNNKNIVKHDLRNGIPYKSDAFDVVYHSHVIEHFSKDEAIDFIHECYRVLTPGGIMRIATPNLEKIVSNYLTYFKHALTKNKLSELKYDWTMIEMYDQCVRNVSGGEMGKIYSQNNSPISNFIYKRTGIKLIRKNCIHTENNVVRNNKKTLPLIEQIRRYFRYYQLGKFRFSGEIHQWMYDRFSLARLLRQAGFKNIRISSAKDSRIPKWNSYYLDTNQDGTIYKPDSLYMEAIK</sequence>
<gene>
    <name evidence="2" type="ORF">A3B54_05640</name>
</gene>
<dbReference type="EMBL" id="MFBT01000042">
    <property type="protein sequence ID" value="OGD98115.1"/>
    <property type="molecule type" value="Genomic_DNA"/>
</dbReference>
<dbReference type="AlphaFoldDB" id="A0A1F5H239"/>
<dbReference type="CDD" id="cd02440">
    <property type="entry name" value="AdoMet_MTases"/>
    <property type="match status" value="1"/>
</dbReference>
<dbReference type="Proteomes" id="UP000177039">
    <property type="component" value="Unassembled WGS sequence"/>
</dbReference>
<organism evidence="2 3">
    <name type="scientific">Candidatus Curtissbacteria bacterium RIFCSPLOWO2_01_FULL_42_50</name>
    <dbReference type="NCBI Taxonomy" id="1797730"/>
    <lineage>
        <taxon>Bacteria</taxon>
        <taxon>Candidatus Curtissiibacteriota</taxon>
    </lineage>
</organism>
<dbReference type="Pfam" id="PF08241">
    <property type="entry name" value="Methyltransf_11"/>
    <property type="match status" value="1"/>
</dbReference>
<dbReference type="GO" id="GO:0008757">
    <property type="term" value="F:S-adenosylmethionine-dependent methyltransferase activity"/>
    <property type="evidence" value="ECO:0007669"/>
    <property type="project" value="InterPro"/>
</dbReference>
<dbReference type="SUPFAM" id="SSF53335">
    <property type="entry name" value="S-adenosyl-L-methionine-dependent methyltransferases"/>
    <property type="match status" value="1"/>
</dbReference>
<evidence type="ECO:0000313" key="3">
    <source>
        <dbReference type="Proteomes" id="UP000177039"/>
    </source>
</evidence>
<evidence type="ECO:0000313" key="2">
    <source>
        <dbReference type="EMBL" id="OGD98115.1"/>
    </source>
</evidence>